<dbReference type="Proteomes" id="UP000320386">
    <property type="component" value="Chromosome"/>
</dbReference>
<dbReference type="AlphaFoldDB" id="A0A518C0W7"/>
<gene>
    <name evidence="2" type="ORF">Pan265_27340</name>
</gene>
<dbReference type="NCBIfam" id="NF006958">
    <property type="entry name" value="PRK09435.1"/>
    <property type="match status" value="1"/>
</dbReference>
<reference evidence="2 3" key="1">
    <citation type="submission" date="2019-02" db="EMBL/GenBank/DDBJ databases">
        <title>Deep-cultivation of Planctomycetes and their phenomic and genomic characterization uncovers novel biology.</title>
        <authorList>
            <person name="Wiegand S."/>
            <person name="Jogler M."/>
            <person name="Boedeker C."/>
            <person name="Pinto D."/>
            <person name="Vollmers J."/>
            <person name="Rivas-Marin E."/>
            <person name="Kohn T."/>
            <person name="Peeters S.H."/>
            <person name="Heuer A."/>
            <person name="Rast P."/>
            <person name="Oberbeckmann S."/>
            <person name="Bunk B."/>
            <person name="Jeske O."/>
            <person name="Meyerdierks A."/>
            <person name="Storesund J.E."/>
            <person name="Kallscheuer N."/>
            <person name="Luecker S."/>
            <person name="Lage O.M."/>
            <person name="Pohl T."/>
            <person name="Merkel B.J."/>
            <person name="Hornburger P."/>
            <person name="Mueller R.-W."/>
            <person name="Bruemmer F."/>
            <person name="Labrenz M."/>
            <person name="Spormann A.M."/>
            <person name="Op den Camp H."/>
            <person name="Overmann J."/>
            <person name="Amann R."/>
            <person name="Jetten M.S.M."/>
            <person name="Mascher T."/>
            <person name="Medema M.H."/>
            <person name="Devos D.P."/>
            <person name="Kaster A.-K."/>
            <person name="Ovreas L."/>
            <person name="Rohde M."/>
            <person name="Galperin M.Y."/>
            <person name="Jogler C."/>
        </authorList>
    </citation>
    <scope>NUCLEOTIDE SEQUENCE [LARGE SCALE GENOMIC DNA]</scope>
    <source>
        <strain evidence="2 3">Pan265</strain>
    </source>
</reference>
<dbReference type="InterPro" id="IPR005129">
    <property type="entry name" value="GTPase_ArgK"/>
</dbReference>
<dbReference type="GO" id="GO:0005525">
    <property type="term" value="F:GTP binding"/>
    <property type="evidence" value="ECO:0007669"/>
    <property type="project" value="InterPro"/>
</dbReference>
<keyword evidence="3" id="KW-1185">Reference proteome</keyword>
<dbReference type="EMBL" id="CP036280">
    <property type="protein sequence ID" value="QDU72858.1"/>
    <property type="molecule type" value="Genomic_DNA"/>
</dbReference>
<dbReference type="KEGG" id="mcad:Pan265_27340"/>
<sequence length="361" mass="38293">MVDFEHQADMDKGKSALSVDKAGGDAAVARPLPRRRKLSVEAMAEGVIGGDRALLGRAITLVESNNAAHQQQAESLVTKVLPRTGKSYRVGVTGVPGVGKSTFIECLGMLLGEMGHRVAVLAVDPSSSVTGGSILGDKTRMAQLASADHAFIRPSPSAGTLGGVAKKTRETMLLVEAAGYDVVLVETVGVGQSETVVAEMTDCFLALMLPGAGDELQGIKRGLLEVTDVLAVNKADGDRVTLAQRSAGDLRRAMHYMPRRDMDWEVPVRCCSAQTGEGVEKVWETVAGRIDALRSSGVLDARRRKQALRWMWALIEDRLMSSLRGDAGVAEVLGRLEAEVESGAMAPTAAARAVLDRFMGS</sequence>
<evidence type="ECO:0000313" key="2">
    <source>
        <dbReference type="EMBL" id="QDU72858.1"/>
    </source>
</evidence>
<dbReference type="NCBIfam" id="TIGR00750">
    <property type="entry name" value="lao"/>
    <property type="match status" value="1"/>
</dbReference>
<protein>
    <submittedName>
        <fullName evidence="2">Putative GTPase</fullName>
        <ecNumber evidence="2">3.6.-.-</ecNumber>
    </submittedName>
</protein>
<accession>A0A518C0W7</accession>
<dbReference type="GO" id="GO:0003924">
    <property type="term" value="F:GTPase activity"/>
    <property type="evidence" value="ECO:0007669"/>
    <property type="project" value="InterPro"/>
</dbReference>
<evidence type="ECO:0000256" key="1">
    <source>
        <dbReference type="ARBA" id="ARBA00009625"/>
    </source>
</evidence>
<organism evidence="2 3">
    <name type="scientific">Mucisphaera calidilacus</name>
    <dbReference type="NCBI Taxonomy" id="2527982"/>
    <lineage>
        <taxon>Bacteria</taxon>
        <taxon>Pseudomonadati</taxon>
        <taxon>Planctomycetota</taxon>
        <taxon>Phycisphaerae</taxon>
        <taxon>Phycisphaerales</taxon>
        <taxon>Phycisphaeraceae</taxon>
        <taxon>Mucisphaera</taxon>
    </lineage>
</organism>
<dbReference type="Gene3D" id="3.40.50.300">
    <property type="entry name" value="P-loop containing nucleotide triphosphate hydrolases"/>
    <property type="match status" value="1"/>
</dbReference>
<evidence type="ECO:0000313" key="3">
    <source>
        <dbReference type="Proteomes" id="UP000320386"/>
    </source>
</evidence>
<name>A0A518C0W7_9BACT</name>
<keyword evidence="2" id="KW-0378">Hydrolase</keyword>
<dbReference type="PANTHER" id="PTHR23408">
    <property type="entry name" value="METHYLMALONYL-COA MUTASE"/>
    <property type="match status" value="1"/>
</dbReference>
<dbReference type="EC" id="3.6.-.-" evidence="2"/>
<dbReference type="GO" id="GO:0005737">
    <property type="term" value="C:cytoplasm"/>
    <property type="evidence" value="ECO:0007669"/>
    <property type="project" value="TreeGrafter"/>
</dbReference>
<dbReference type="Gene3D" id="1.10.287.130">
    <property type="match status" value="1"/>
</dbReference>
<comment type="similarity">
    <text evidence="1">Belongs to the SIMIBI class G3E GTPase family. ArgK/MeaB subfamily.</text>
</comment>
<proteinExistence type="inferred from homology"/>
<dbReference type="PANTHER" id="PTHR23408:SF3">
    <property type="entry name" value="METHYLMALONIC ACIDURIA TYPE A PROTEIN, MITOCHONDRIAL"/>
    <property type="match status" value="1"/>
</dbReference>
<dbReference type="RefSeq" id="WP_261341851.1">
    <property type="nucleotide sequence ID" value="NZ_CP036280.1"/>
</dbReference>
<dbReference type="Pfam" id="PF03308">
    <property type="entry name" value="MeaB"/>
    <property type="match status" value="1"/>
</dbReference>
<dbReference type="Gene3D" id="1.20.5.170">
    <property type="match status" value="1"/>
</dbReference>
<dbReference type="InterPro" id="IPR027417">
    <property type="entry name" value="P-loop_NTPase"/>
</dbReference>
<dbReference type="CDD" id="cd03114">
    <property type="entry name" value="MMAA-like"/>
    <property type="match status" value="1"/>
</dbReference>
<dbReference type="SUPFAM" id="SSF52540">
    <property type="entry name" value="P-loop containing nucleoside triphosphate hydrolases"/>
    <property type="match status" value="1"/>
</dbReference>